<dbReference type="GO" id="GO:0006355">
    <property type="term" value="P:regulation of DNA-templated transcription"/>
    <property type="evidence" value="ECO:0007669"/>
    <property type="project" value="InterPro"/>
</dbReference>
<keyword evidence="3" id="KW-0472">Membrane</keyword>
<feature type="DNA-binding region" description="OmpR/PhoB-type" evidence="2">
    <location>
        <begin position="1"/>
        <end position="104"/>
    </location>
</feature>
<name>A0A2T2XWF3_9ENTR</name>
<dbReference type="CDD" id="cd00383">
    <property type="entry name" value="trans_reg_C"/>
    <property type="match status" value="1"/>
</dbReference>
<feature type="transmembrane region" description="Helical" evidence="3">
    <location>
        <begin position="141"/>
        <end position="160"/>
    </location>
</feature>
<dbReference type="GO" id="GO:0000160">
    <property type="term" value="P:phosphorelay signal transduction system"/>
    <property type="evidence" value="ECO:0007669"/>
    <property type="project" value="InterPro"/>
</dbReference>
<keyword evidence="3" id="KW-1133">Transmembrane helix</keyword>
<keyword evidence="3" id="KW-0812">Transmembrane</keyword>
<sequence>MKYLLADAIVYDNEDGSLTLHSEGSESQTLTCTAQTILNLLIAHHGMVVEREVFLQQVWDDRGLRGSSNSLNQYISILRKLLAGLVPERLFIVTVPKVGFMLSADIAIVPLGEPEPAPVAVPAPAQAPIVVKPAGRQKRNWIDGVLTAAVLVFCAAALIWNAQRQQFTPHLLTHIGSCPVYTLTPLSDVFTERAKRLVMQIKEAGTFTCLPSAIFYFHPQDPVFYGDKGRLVLSQCSQFRGKASSCQTLFFYEW</sequence>
<evidence type="ECO:0000256" key="1">
    <source>
        <dbReference type="ARBA" id="ARBA00023125"/>
    </source>
</evidence>
<dbReference type="GO" id="GO:0003677">
    <property type="term" value="F:DNA binding"/>
    <property type="evidence" value="ECO:0007669"/>
    <property type="project" value="UniProtKB-UniRule"/>
</dbReference>
<dbReference type="Gene3D" id="1.10.10.10">
    <property type="entry name" value="Winged helix-like DNA-binding domain superfamily/Winged helix DNA-binding domain"/>
    <property type="match status" value="1"/>
</dbReference>
<dbReference type="SMART" id="SM00862">
    <property type="entry name" value="Trans_reg_C"/>
    <property type="match status" value="1"/>
</dbReference>
<dbReference type="PROSITE" id="PS51755">
    <property type="entry name" value="OMPR_PHOB"/>
    <property type="match status" value="1"/>
</dbReference>
<comment type="caution">
    <text evidence="5">The sequence shown here is derived from an EMBL/GenBank/DDBJ whole genome shotgun (WGS) entry which is preliminary data.</text>
</comment>
<dbReference type="Pfam" id="PF00486">
    <property type="entry name" value="Trans_reg_C"/>
    <property type="match status" value="1"/>
</dbReference>
<reference evidence="5 6" key="1">
    <citation type="submission" date="2018-03" db="EMBL/GenBank/DDBJ databases">
        <title>First report of an OXA-48+CTX-M-M-producing Kluyvera ascorbata clone recovered from patients admitted in a University Hospital in Madrid, Spain.</title>
        <authorList>
            <person name="Hernandez-Garcia M."/>
            <person name="Leon-Sampedro R."/>
            <person name="Perez-Viso B."/>
            <person name="Morosini M.I."/>
            <person name="Lopez-Fresnena N."/>
            <person name="Coque T.M."/>
            <person name="Bonten M."/>
            <person name="Malhotra-Kumar S."/>
            <person name="Ruiz-Garbajosa P."/>
            <person name="Canton R."/>
        </authorList>
    </citation>
    <scope>NUCLEOTIDE SEQUENCE [LARGE SCALE GENOMIC DNA]</scope>
    <source>
        <strain evidence="5 6">KA2</strain>
    </source>
</reference>
<keyword evidence="1 2" id="KW-0238">DNA-binding</keyword>
<dbReference type="RefSeq" id="WP_106930425.1">
    <property type="nucleotide sequence ID" value="NZ_CABMMU010000026.1"/>
</dbReference>
<gene>
    <name evidence="5" type="ORF">C8256_21970</name>
</gene>
<evidence type="ECO:0000313" key="6">
    <source>
        <dbReference type="Proteomes" id="UP000240892"/>
    </source>
</evidence>
<dbReference type="Proteomes" id="UP000240892">
    <property type="component" value="Unassembled WGS sequence"/>
</dbReference>
<evidence type="ECO:0000259" key="4">
    <source>
        <dbReference type="PROSITE" id="PS51755"/>
    </source>
</evidence>
<protein>
    <submittedName>
        <fullName evidence="5">Transcriptional regulator</fullName>
    </submittedName>
</protein>
<proteinExistence type="predicted"/>
<evidence type="ECO:0000256" key="2">
    <source>
        <dbReference type="PROSITE-ProRule" id="PRU01091"/>
    </source>
</evidence>
<dbReference type="InterPro" id="IPR016032">
    <property type="entry name" value="Sig_transdc_resp-reg_C-effctor"/>
</dbReference>
<evidence type="ECO:0000313" key="5">
    <source>
        <dbReference type="EMBL" id="PSR44640.1"/>
    </source>
</evidence>
<feature type="domain" description="OmpR/PhoB-type" evidence="4">
    <location>
        <begin position="1"/>
        <end position="104"/>
    </location>
</feature>
<accession>A0A2T2XWF3</accession>
<dbReference type="AlphaFoldDB" id="A0A2T2XWF3"/>
<dbReference type="SUPFAM" id="SSF46894">
    <property type="entry name" value="C-terminal effector domain of the bipartite response regulators"/>
    <property type="match status" value="1"/>
</dbReference>
<dbReference type="InterPro" id="IPR001867">
    <property type="entry name" value="OmpR/PhoB-type_DNA-bd"/>
</dbReference>
<evidence type="ECO:0000256" key="3">
    <source>
        <dbReference type="SAM" id="Phobius"/>
    </source>
</evidence>
<dbReference type="InterPro" id="IPR036388">
    <property type="entry name" value="WH-like_DNA-bd_sf"/>
</dbReference>
<keyword evidence="6" id="KW-1185">Reference proteome</keyword>
<organism evidence="5 6">
    <name type="scientific">Kluyvera genomosp. 2</name>
    <dbReference type="NCBI Taxonomy" id="2774054"/>
    <lineage>
        <taxon>Bacteria</taxon>
        <taxon>Pseudomonadati</taxon>
        <taxon>Pseudomonadota</taxon>
        <taxon>Gammaproteobacteria</taxon>
        <taxon>Enterobacterales</taxon>
        <taxon>Enterobacteriaceae</taxon>
        <taxon>Kluyvera</taxon>
    </lineage>
</organism>
<dbReference type="EMBL" id="PYHO01000026">
    <property type="protein sequence ID" value="PSR44640.1"/>
    <property type="molecule type" value="Genomic_DNA"/>
</dbReference>